<organism evidence="3 4">
    <name type="scientific">Phyllosticta citricarpa</name>
    <dbReference type="NCBI Taxonomy" id="55181"/>
    <lineage>
        <taxon>Eukaryota</taxon>
        <taxon>Fungi</taxon>
        <taxon>Dikarya</taxon>
        <taxon>Ascomycota</taxon>
        <taxon>Pezizomycotina</taxon>
        <taxon>Dothideomycetes</taxon>
        <taxon>Dothideomycetes incertae sedis</taxon>
        <taxon>Botryosphaeriales</taxon>
        <taxon>Phyllostictaceae</taxon>
        <taxon>Phyllosticta</taxon>
    </lineage>
</organism>
<feature type="transmembrane region" description="Helical" evidence="2">
    <location>
        <begin position="12"/>
        <end position="31"/>
    </location>
</feature>
<evidence type="ECO:0008006" key="5">
    <source>
        <dbReference type="Google" id="ProtNLM"/>
    </source>
</evidence>
<feature type="region of interest" description="Disordered" evidence="1">
    <location>
        <begin position="117"/>
        <end position="143"/>
    </location>
</feature>
<keyword evidence="2" id="KW-0472">Membrane</keyword>
<evidence type="ECO:0000313" key="3">
    <source>
        <dbReference type="EMBL" id="KAK7545952.1"/>
    </source>
</evidence>
<keyword evidence="4" id="KW-1185">Reference proteome</keyword>
<sequence>MYVCRFVMMAEDVVVVVVVVVVMVVMVVMVVEQQVVVAQTRAPRTSRPRFCHEREQPKAQPTAAQRTESPPAWSRLSGPLQVPFQVPSSPTATPTVLCCTVPYRTVHADWRPQVAPQSAHYPNPVKHQPSASCRVSGAPSRSAARPPAMSVIVFLDSLQTAVVKAKLPALAVDSRKQSRRRRLLFTPSPLDPVRLLYRAHLAPYVTTRG</sequence>
<feature type="compositionally biased region" description="Low complexity" evidence="1">
    <location>
        <begin position="134"/>
        <end position="143"/>
    </location>
</feature>
<keyword evidence="2" id="KW-0812">Transmembrane</keyword>
<protein>
    <recommendedName>
        <fullName evidence="5">Secreted protein</fullName>
    </recommendedName>
</protein>
<keyword evidence="2" id="KW-1133">Transmembrane helix</keyword>
<proteinExistence type="predicted"/>
<dbReference type="Proteomes" id="UP001365128">
    <property type="component" value="Unassembled WGS sequence"/>
</dbReference>
<dbReference type="EMBL" id="JBBPDW010000016">
    <property type="protein sequence ID" value="KAK7545952.1"/>
    <property type="molecule type" value="Genomic_DNA"/>
</dbReference>
<evidence type="ECO:0000256" key="2">
    <source>
        <dbReference type="SAM" id="Phobius"/>
    </source>
</evidence>
<name>A0ABR1MCS6_9PEZI</name>
<feature type="region of interest" description="Disordered" evidence="1">
    <location>
        <begin position="46"/>
        <end position="73"/>
    </location>
</feature>
<accession>A0ABR1MCS6</accession>
<comment type="caution">
    <text evidence="3">The sequence shown here is derived from an EMBL/GenBank/DDBJ whole genome shotgun (WGS) entry which is preliminary data.</text>
</comment>
<reference evidence="3 4" key="1">
    <citation type="submission" date="2024-04" db="EMBL/GenBank/DDBJ databases">
        <title>Phyllosticta paracitricarpa is synonymous to the EU quarantine fungus P. citricarpa based on phylogenomic analyses.</title>
        <authorList>
            <consortium name="Lawrence Berkeley National Laboratory"/>
            <person name="Van Ingen-Buijs V.A."/>
            <person name="Van Westerhoven A.C."/>
            <person name="Haridas S."/>
            <person name="Skiadas P."/>
            <person name="Martin F."/>
            <person name="Groenewald J.Z."/>
            <person name="Crous P.W."/>
            <person name="Seidl M.F."/>
        </authorList>
    </citation>
    <scope>NUCLEOTIDE SEQUENCE [LARGE SCALE GENOMIC DNA]</scope>
    <source>
        <strain evidence="3 4">CBS 122670</strain>
    </source>
</reference>
<evidence type="ECO:0000256" key="1">
    <source>
        <dbReference type="SAM" id="MobiDB-lite"/>
    </source>
</evidence>
<evidence type="ECO:0000313" key="4">
    <source>
        <dbReference type="Proteomes" id="UP001365128"/>
    </source>
</evidence>
<gene>
    <name evidence="3" type="ORF">IWX46DRAFT_99101</name>
</gene>